<proteinExistence type="predicted"/>
<accession>A0ABR3NR01</accession>
<feature type="region of interest" description="Disordered" evidence="1">
    <location>
        <begin position="1"/>
        <end position="171"/>
    </location>
</feature>
<comment type="caution">
    <text evidence="2">The sequence shown here is derived from an EMBL/GenBank/DDBJ whole genome shotgun (WGS) entry which is preliminary data.</text>
</comment>
<gene>
    <name evidence="2" type="ORF">QQF64_025884</name>
</gene>
<sequence>MGKTNPLQPKRWRAGALQRCKSERKVSDGSGQVRAEESEEDMSEPEPWRIKREEPETWRIKQESETWRIKQDEPETWRIKQEDPESWRIKHEEQGGLMKVKEEQDLNEVEENHQDPKAHDATTGDKSCREIMRDPEPCRMKHTEDTEEQTELIEENDEKEDLSKSYKKQSQ</sequence>
<feature type="compositionally biased region" description="Acidic residues" evidence="1">
    <location>
        <begin position="145"/>
        <end position="160"/>
    </location>
</feature>
<dbReference type="EMBL" id="JAYMGO010000003">
    <property type="protein sequence ID" value="KAL1279211.1"/>
    <property type="molecule type" value="Genomic_DNA"/>
</dbReference>
<organism evidence="2 3">
    <name type="scientific">Cirrhinus molitorella</name>
    <name type="common">mud carp</name>
    <dbReference type="NCBI Taxonomy" id="172907"/>
    <lineage>
        <taxon>Eukaryota</taxon>
        <taxon>Metazoa</taxon>
        <taxon>Chordata</taxon>
        <taxon>Craniata</taxon>
        <taxon>Vertebrata</taxon>
        <taxon>Euteleostomi</taxon>
        <taxon>Actinopterygii</taxon>
        <taxon>Neopterygii</taxon>
        <taxon>Teleostei</taxon>
        <taxon>Ostariophysi</taxon>
        <taxon>Cypriniformes</taxon>
        <taxon>Cyprinidae</taxon>
        <taxon>Labeoninae</taxon>
        <taxon>Labeonini</taxon>
        <taxon>Cirrhinus</taxon>
    </lineage>
</organism>
<keyword evidence="3" id="KW-1185">Reference proteome</keyword>
<evidence type="ECO:0000313" key="3">
    <source>
        <dbReference type="Proteomes" id="UP001558613"/>
    </source>
</evidence>
<protein>
    <submittedName>
        <fullName evidence="2">Uncharacterized protein</fullName>
    </submittedName>
</protein>
<evidence type="ECO:0000256" key="1">
    <source>
        <dbReference type="SAM" id="MobiDB-lite"/>
    </source>
</evidence>
<dbReference type="Proteomes" id="UP001558613">
    <property type="component" value="Unassembled WGS sequence"/>
</dbReference>
<feature type="compositionally biased region" description="Basic and acidic residues" evidence="1">
    <location>
        <begin position="46"/>
        <end position="144"/>
    </location>
</feature>
<reference evidence="2 3" key="1">
    <citation type="submission" date="2023-09" db="EMBL/GenBank/DDBJ databases">
        <authorList>
            <person name="Wang M."/>
        </authorList>
    </citation>
    <scope>NUCLEOTIDE SEQUENCE [LARGE SCALE GENOMIC DNA]</scope>
    <source>
        <strain evidence="2">GT-2023</strain>
        <tissue evidence="2">Liver</tissue>
    </source>
</reference>
<name>A0ABR3NR01_9TELE</name>
<evidence type="ECO:0000313" key="2">
    <source>
        <dbReference type="EMBL" id="KAL1279211.1"/>
    </source>
</evidence>